<evidence type="ECO:0000256" key="1">
    <source>
        <dbReference type="SAM" id="Phobius"/>
    </source>
</evidence>
<dbReference type="InterPro" id="IPR009526">
    <property type="entry name" value="DUF1146"/>
</dbReference>
<keyword evidence="3" id="KW-1185">Reference proteome</keyword>
<feature type="transmembrane region" description="Helical" evidence="1">
    <location>
        <begin position="46"/>
        <end position="66"/>
    </location>
</feature>
<proteinExistence type="predicted"/>
<sequence>MNPEGQDAILHITVNLIFLVIVWWSLQSFRFDVFLRNPEGPKAKLLMVLVTIALSHLVSSFFIEYLQGSLTLRYFF</sequence>
<evidence type="ECO:0000313" key="3">
    <source>
        <dbReference type="Proteomes" id="UP000199668"/>
    </source>
</evidence>
<dbReference type="Proteomes" id="UP000199668">
    <property type="component" value="Unassembled WGS sequence"/>
</dbReference>
<protein>
    <submittedName>
        <fullName evidence="2">Conserved hypothetical integral membrane protein</fullName>
    </submittedName>
</protein>
<dbReference type="EMBL" id="FOTY01000007">
    <property type="protein sequence ID" value="SFL86842.1"/>
    <property type="molecule type" value="Genomic_DNA"/>
</dbReference>
<feature type="transmembrane region" description="Helical" evidence="1">
    <location>
        <begin position="7"/>
        <end position="26"/>
    </location>
</feature>
<dbReference type="Pfam" id="PF06612">
    <property type="entry name" value="DUF1146"/>
    <property type="match status" value="1"/>
</dbReference>
<dbReference type="NCBIfam" id="TIGR02327">
    <property type="entry name" value="int_mem_ywzB"/>
    <property type="match status" value="1"/>
</dbReference>
<reference evidence="2 3" key="1">
    <citation type="submission" date="2016-10" db="EMBL/GenBank/DDBJ databases">
        <authorList>
            <person name="de Groot N.N."/>
        </authorList>
    </citation>
    <scope>NUCLEOTIDE SEQUENCE [LARGE SCALE GENOMIC DNA]</scope>
    <source>
        <strain evidence="2 3">CGMCC 1.6134</strain>
    </source>
</reference>
<accession>A0A1I4L776</accession>
<dbReference type="OrthoDB" id="1651016at2"/>
<name>A0A1I4L776_9BACI</name>
<dbReference type="AlphaFoldDB" id="A0A1I4L776"/>
<dbReference type="RefSeq" id="WP_090926432.1">
    <property type="nucleotide sequence ID" value="NZ_FOTY01000007.1"/>
</dbReference>
<gene>
    <name evidence="2" type="ORF">SAMN04488054_1075</name>
</gene>
<keyword evidence="1" id="KW-0812">Transmembrane</keyword>
<evidence type="ECO:0000313" key="2">
    <source>
        <dbReference type="EMBL" id="SFL86842.1"/>
    </source>
</evidence>
<organism evidence="2 3">
    <name type="scientific">Salibacterium qingdaonense</name>
    <dbReference type="NCBI Taxonomy" id="266892"/>
    <lineage>
        <taxon>Bacteria</taxon>
        <taxon>Bacillati</taxon>
        <taxon>Bacillota</taxon>
        <taxon>Bacilli</taxon>
        <taxon>Bacillales</taxon>
        <taxon>Bacillaceae</taxon>
    </lineage>
</organism>
<dbReference type="STRING" id="266892.SAMN04488054_1075"/>
<keyword evidence="1" id="KW-1133">Transmembrane helix</keyword>
<keyword evidence="1" id="KW-0472">Membrane</keyword>